<proteinExistence type="predicted"/>
<sequence>MLNKRLTKAFRRVTEKTKAHLPKTSSSASVDKTYHRFQDDLELDDSDRNYYQQPEYILSQAYSEKPLTPPLSPQTDPKKLDSVTVRRTPTVTSRSSGNFVRTMRLISKQRREGARVSDIYDIFFPEQGICKARAIYFAARIMNHFPDFIPTKSLAGEDPDTLDRLYHTIADRVYTYSYVNSFMPSGEKQEHILAKFEQEMQAFNPKYLEFKGGREAIFAVHYALNVVFPDDLETEEKVKLVQMARECIENCFESEEKLNENERQCMYNFHKLMSGVEWPDPNLMV</sequence>
<name>A0ABR2W7W4_9FUNG</name>
<reference evidence="1 2" key="1">
    <citation type="submission" date="2023-04" db="EMBL/GenBank/DDBJ databases">
        <title>Genome of Basidiobolus ranarum AG-B5.</title>
        <authorList>
            <person name="Stajich J.E."/>
            <person name="Carter-House D."/>
            <person name="Gryganskyi A."/>
        </authorList>
    </citation>
    <scope>NUCLEOTIDE SEQUENCE [LARGE SCALE GENOMIC DNA]</scope>
    <source>
        <strain evidence="1 2">AG-B5</strain>
    </source>
</reference>
<comment type="caution">
    <text evidence="1">The sequence shown here is derived from an EMBL/GenBank/DDBJ whole genome shotgun (WGS) entry which is preliminary data.</text>
</comment>
<organism evidence="1 2">
    <name type="scientific">Basidiobolus ranarum</name>
    <dbReference type="NCBI Taxonomy" id="34480"/>
    <lineage>
        <taxon>Eukaryota</taxon>
        <taxon>Fungi</taxon>
        <taxon>Fungi incertae sedis</taxon>
        <taxon>Zoopagomycota</taxon>
        <taxon>Entomophthoromycotina</taxon>
        <taxon>Basidiobolomycetes</taxon>
        <taxon>Basidiobolales</taxon>
        <taxon>Basidiobolaceae</taxon>
        <taxon>Basidiobolus</taxon>
    </lineage>
</organism>
<accession>A0ABR2W7W4</accession>
<keyword evidence="2" id="KW-1185">Reference proteome</keyword>
<protein>
    <submittedName>
        <fullName evidence="1">Uncharacterized protein</fullName>
    </submittedName>
</protein>
<dbReference type="Proteomes" id="UP001479436">
    <property type="component" value="Unassembled WGS sequence"/>
</dbReference>
<gene>
    <name evidence="1" type="ORF">K7432_002969</name>
</gene>
<evidence type="ECO:0000313" key="2">
    <source>
        <dbReference type="Proteomes" id="UP001479436"/>
    </source>
</evidence>
<dbReference type="EMBL" id="JASJQH010006960">
    <property type="protein sequence ID" value="KAK9722082.1"/>
    <property type="molecule type" value="Genomic_DNA"/>
</dbReference>
<evidence type="ECO:0000313" key="1">
    <source>
        <dbReference type="EMBL" id="KAK9722082.1"/>
    </source>
</evidence>